<keyword evidence="4" id="KW-1185">Reference proteome</keyword>
<comment type="caution">
    <text evidence="3">The sequence shown here is derived from an EMBL/GenBank/DDBJ whole genome shotgun (WGS) entry which is preliminary data.</text>
</comment>
<reference evidence="4" key="1">
    <citation type="journal article" date="2019" name="Int. J. Syst. Evol. Microbiol.">
        <title>The Global Catalogue of Microorganisms (GCM) 10K type strain sequencing project: providing services to taxonomists for standard genome sequencing and annotation.</title>
        <authorList>
            <consortium name="The Broad Institute Genomics Platform"/>
            <consortium name="The Broad Institute Genome Sequencing Center for Infectious Disease"/>
            <person name="Wu L."/>
            <person name="Ma J."/>
        </authorList>
    </citation>
    <scope>NUCLEOTIDE SEQUENCE [LARGE SCALE GENOMIC DNA]</scope>
    <source>
        <strain evidence="4">CCM 8702</strain>
    </source>
</reference>
<dbReference type="Proteomes" id="UP000605427">
    <property type="component" value="Unassembled WGS sequence"/>
</dbReference>
<dbReference type="SUPFAM" id="SSF55383">
    <property type="entry name" value="Copper amine oxidase, domain N"/>
    <property type="match status" value="1"/>
</dbReference>
<dbReference type="Gene3D" id="3.30.457.10">
    <property type="entry name" value="Copper amine oxidase-like, N-terminal domain"/>
    <property type="match status" value="1"/>
</dbReference>
<dbReference type="Pfam" id="PF07833">
    <property type="entry name" value="Cu_amine_oxidN1"/>
    <property type="match status" value="1"/>
</dbReference>
<keyword evidence="1" id="KW-0732">Signal</keyword>
<protein>
    <recommendedName>
        <fullName evidence="2">Copper amine oxidase-like N-terminal domain-containing protein</fullName>
    </recommendedName>
</protein>
<dbReference type="InterPro" id="IPR036582">
    <property type="entry name" value="Mao_N_sf"/>
</dbReference>
<dbReference type="InterPro" id="IPR012854">
    <property type="entry name" value="Cu_amine_oxidase-like_N"/>
</dbReference>
<evidence type="ECO:0000313" key="3">
    <source>
        <dbReference type="EMBL" id="GGH81816.1"/>
    </source>
</evidence>
<dbReference type="EMBL" id="BMDD01000004">
    <property type="protein sequence ID" value="GGH81816.1"/>
    <property type="molecule type" value="Genomic_DNA"/>
</dbReference>
<feature type="domain" description="Copper amine oxidase-like N-terminal" evidence="2">
    <location>
        <begin position="37"/>
        <end position="84"/>
    </location>
</feature>
<feature type="signal peptide" evidence="1">
    <location>
        <begin position="1"/>
        <end position="21"/>
    </location>
</feature>
<evidence type="ECO:0000259" key="2">
    <source>
        <dbReference type="Pfam" id="PF07833"/>
    </source>
</evidence>
<evidence type="ECO:0000313" key="4">
    <source>
        <dbReference type="Proteomes" id="UP000605427"/>
    </source>
</evidence>
<dbReference type="RefSeq" id="WP_172245345.1">
    <property type="nucleotide sequence ID" value="NZ_BMDD01000004.1"/>
</dbReference>
<evidence type="ECO:0000256" key="1">
    <source>
        <dbReference type="SAM" id="SignalP"/>
    </source>
</evidence>
<feature type="chain" id="PRO_5047163605" description="Copper amine oxidase-like N-terminal domain-containing protein" evidence="1">
    <location>
        <begin position="22"/>
        <end position="247"/>
    </location>
</feature>
<name>A0ABQ2A018_9BACL</name>
<accession>A0ABQ2A018</accession>
<proteinExistence type="predicted"/>
<sequence>MKKLVAGFLCGSLFFSGVSYAASGSLKADIANLKVLINGTEQKFSTKPVVIDGTTYLPLREVSKAFGYSVNYKNGTITLNEGQATSGSTSPTQTSDKYTKLSSDALKLNVNGKYYGLSMGTGLYVDGSEAYSSFDAGMIDLIVAIASKDYIIYETHNDNADFITTDYFASRYKYLEIIEKQKSYRLINPSNSKTYEIVTNKDSSKGVTYYATENQHLVPLNKLFKDLGLNAEAKYDAANKQVNLILK</sequence>
<gene>
    <name evidence="3" type="ORF">GCM10007362_32190</name>
</gene>
<organism evidence="3 4">
    <name type="scientific">Saccharibacillus endophyticus</name>
    <dbReference type="NCBI Taxonomy" id="2060666"/>
    <lineage>
        <taxon>Bacteria</taxon>
        <taxon>Bacillati</taxon>
        <taxon>Bacillota</taxon>
        <taxon>Bacilli</taxon>
        <taxon>Bacillales</taxon>
        <taxon>Paenibacillaceae</taxon>
        <taxon>Saccharibacillus</taxon>
    </lineage>
</organism>